<dbReference type="GO" id="GO:0004831">
    <property type="term" value="F:tyrosine-tRNA ligase activity"/>
    <property type="evidence" value="ECO:0007669"/>
    <property type="project" value="UniProtKB-UniRule"/>
</dbReference>
<keyword evidence="6 9" id="KW-0030">Aminoacyl-tRNA synthetase</keyword>
<dbReference type="InterPro" id="IPR023617">
    <property type="entry name" value="Tyr-tRNA-ligase_arc/euk-type"/>
</dbReference>
<dbReference type="GO" id="GO:0005737">
    <property type="term" value="C:cytoplasm"/>
    <property type="evidence" value="ECO:0007669"/>
    <property type="project" value="UniProtKB-UniRule"/>
</dbReference>
<dbReference type="AlphaFoldDB" id="A0A497JH49"/>
<evidence type="ECO:0000256" key="8">
    <source>
        <dbReference type="NCBIfam" id="TIGR00234"/>
    </source>
</evidence>
<protein>
    <recommendedName>
        <fullName evidence="1 8">Tyrosine--tRNA ligase</fullName>
        <ecNumber evidence="1 8">6.1.1.1</ecNumber>
    </recommendedName>
</protein>
<dbReference type="InterPro" id="IPR014729">
    <property type="entry name" value="Rossmann-like_a/b/a_fold"/>
</dbReference>
<dbReference type="GO" id="GO:0006437">
    <property type="term" value="P:tyrosyl-tRNA aminoacylation"/>
    <property type="evidence" value="ECO:0007669"/>
    <property type="project" value="UniProtKB-UniRule"/>
</dbReference>
<keyword evidence="2 9" id="KW-0436">Ligase</keyword>
<comment type="caution">
    <text evidence="10">The sequence shown here is derived from an EMBL/GenBank/DDBJ whole genome shotgun (WGS) entry which is preliminary data.</text>
</comment>
<dbReference type="EMBL" id="QMWP01000122">
    <property type="protein sequence ID" value="RLG69640.1"/>
    <property type="molecule type" value="Genomic_DNA"/>
</dbReference>
<dbReference type="EC" id="6.1.1.1" evidence="1 8"/>
<dbReference type="Gene3D" id="3.40.50.620">
    <property type="entry name" value="HUPs"/>
    <property type="match status" value="1"/>
</dbReference>
<dbReference type="InterPro" id="IPR002305">
    <property type="entry name" value="aa-tRNA-synth_Ic"/>
</dbReference>
<reference evidence="10 11" key="1">
    <citation type="submission" date="2018-06" db="EMBL/GenBank/DDBJ databases">
        <title>Extensive metabolic versatility and redundancy in microbially diverse, dynamic hydrothermal sediments.</title>
        <authorList>
            <person name="Dombrowski N."/>
            <person name="Teske A."/>
            <person name="Baker B.J."/>
        </authorList>
    </citation>
    <scope>NUCLEOTIDE SEQUENCE [LARGE SCALE GENOMIC DNA]</scope>
    <source>
        <strain evidence="10">B51_G17</strain>
    </source>
</reference>
<dbReference type="InterPro" id="IPR002307">
    <property type="entry name" value="Tyr-tRNA-ligase"/>
</dbReference>
<dbReference type="NCBIfam" id="TIGR00234">
    <property type="entry name" value="tyrS"/>
    <property type="match status" value="1"/>
</dbReference>
<dbReference type="PANTHER" id="PTHR46264:SF4">
    <property type="entry name" value="TYROSINE--TRNA LIGASE, CYTOPLASMIC"/>
    <property type="match status" value="1"/>
</dbReference>
<keyword evidence="3 9" id="KW-0547">Nucleotide-binding</keyword>
<evidence type="ECO:0000256" key="2">
    <source>
        <dbReference type="ARBA" id="ARBA00022598"/>
    </source>
</evidence>
<evidence type="ECO:0000256" key="4">
    <source>
        <dbReference type="ARBA" id="ARBA00022840"/>
    </source>
</evidence>
<dbReference type="InterPro" id="IPR050489">
    <property type="entry name" value="Tyr-tRNA_synthase"/>
</dbReference>
<dbReference type="SUPFAM" id="SSF52374">
    <property type="entry name" value="Nucleotidylyl transferase"/>
    <property type="match status" value="1"/>
</dbReference>
<dbReference type="GO" id="GO:0005524">
    <property type="term" value="F:ATP binding"/>
    <property type="evidence" value="ECO:0007669"/>
    <property type="project" value="UniProtKB-KW"/>
</dbReference>
<dbReference type="Gene3D" id="1.10.240.10">
    <property type="entry name" value="Tyrosyl-Transfer RNA Synthetase"/>
    <property type="match status" value="1"/>
</dbReference>
<keyword evidence="4 9" id="KW-0067">ATP-binding</keyword>
<organism evidence="10 11">
    <name type="scientific">Candidatus Iainarchaeum sp</name>
    <dbReference type="NCBI Taxonomy" id="3101447"/>
    <lineage>
        <taxon>Archaea</taxon>
        <taxon>Candidatus Iainarchaeota</taxon>
        <taxon>Candidatus Iainarchaeia</taxon>
        <taxon>Candidatus Iainarchaeales</taxon>
        <taxon>Candidatus Iainarchaeaceae</taxon>
        <taxon>Candidatus Iainarchaeum</taxon>
    </lineage>
</organism>
<evidence type="ECO:0000313" key="11">
    <source>
        <dbReference type="Proteomes" id="UP000278031"/>
    </source>
</evidence>
<dbReference type="NCBIfam" id="NF006330">
    <property type="entry name" value="PRK08560.1"/>
    <property type="match status" value="1"/>
</dbReference>
<dbReference type="PANTHER" id="PTHR46264">
    <property type="entry name" value="TYROSINE-TRNA LIGASE"/>
    <property type="match status" value="1"/>
</dbReference>
<evidence type="ECO:0000256" key="9">
    <source>
        <dbReference type="RuleBase" id="RU363036"/>
    </source>
</evidence>
<sequence length="338" mass="38823">MVGIEQKLSLVLKNTVEVITPDELKKLLEEKKSPSVYVGIAPTGPFHMAYLVVLGKLFELQKAGFKTKILIANVHAAMDDLKAPWEQIMLRAEYYKKCIELSFPWKEKPEFIIGSEFQFGKDYLKDVLRASTITTVKRAMRAASEVCRLKNPKVSELIYPIMQALDEEYLNVDMQLGGLDQRHIFVFARELLPKLGYRQRVELMTPLVASLKGPGTKMSSSIPESHIKVYETPESIKEKIVKAYCPIAKEENPILQFYQFIIFPILEKVTILREEKFGGDVSFNSYEELEKEFLEKKIHPMDLKNTLALKLAEIFSDARKYFEKNADMLKNLGKEFLA</sequence>
<evidence type="ECO:0000256" key="3">
    <source>
        <dbReference type="ARBA" id="ARBA00022741"/>
    </source>
</evidence>
<evidence type="ECO:0000256" key="5">
    <source>
        <dbReference type="ARBA" id="ARBA00022917"/>
    </source>
</evidence>
<name>A0A497JH49_9ARCH</name>
<evidence type="ECO:0000313" key="10">
    <source>
        <dbReference type="EMBL" id="RLG69640.1"/>
    </source>
</evidence>
<proteinExistence type="inferred from homology"/>
<dbReference type="Proteomes" id="UP000278031">
    <property type="component" value="Unassembled WGS sequence"/>
</dbReference>
<comment type="similarity">
    <text evidence="9">Belongs to the class-I aminoacyl-tRNA synthetase family.</text>
</comment>
<dbReference type="PIRSF" id="PIRSF006588">
    <property type="entry name" value="TyrRS_arch_euk"/>
    <property type="match status" value="1"/>
</dbReference>
<evidence type="ECO:0000256" key="7">
    <source>
        <dbReference type="ARBA" id="ARBA00048248"/>
    </source>
</evidence>
<dbReference type="Pfam" id="PF00579">
    <property type="entry name" value="tRNA-synt_1b"/>
    <property type="match status" value="1"/>
</dbReference>
<accession>A0A497JH49</accession>
<evidence type="ECO:0000256" key="1">
    <source>
        <dbReference type="ARBA" id="ARBA00013160"/>
    </source>
</evidence>
<evidence type="ECO:0000256" key="6">
    <source>
        <dbReference type="ARBA" id="ARBA00023146"/>
    </source>
</evidence>
<gene>
    <name evidence="10" type="ORF">DRO04_03115</name>
</gene>
<keyword evidence="5 9" id="KW-0648">Protein biosynthesis</keyword>
<comment type="catalytic activity">
    <reaction evidence="7">
        <text>tRNA(Tyr) + L-tyrosine + ATP = L-tyrosyl-tRNA(Tyr) + AMP + diphosphate + H(+)</text>
        <dbReference type="Rhea" id="RHEA:10220"/>
        <dbReference type="Rhea" id="RHEA-COMP:9706"/>
        <dbReference type="Rhea" id="RHEA-COMP:9707"/>
        <dbReference type="ChEBI" id="CHEBI:15378"/>
        <dbReference type="ChEBI" id="CHEBI:30616"/>
        <dbReference type="ChEBI" id="CHEBI:33019"/>
        <dbReference type="ChEBI" id="CHEBI:58315"/>
        <dbReference type="ChEBI" id="CHEBI:78442"/>
        <dbReference type="ChEBI" id="CHEBI:78536"/>
        <dbReference type="ChEBI" id="CHEBI:456215"/>
        <dbReference type="EC" id="6.1.1.1"/>
    </reaction>
</comment>
<dbReference type="PRINTS" id="PR01040">
    <property type="entry name" value="TRNASYNTHTYR"/>
</dbReference>